<dbReference type="InterPro" id="IPR000601">
    <property type="entry name" value="PKD_dom"/>
</dbReference>
<dbReference type="Pfam" id="PF13585">
    <property type="entry name" value="CHU_C"/>
    <property type="match status" value="1"/>
</dbReference>
<accession>X0SG96</accession>
<dbReference type="NCBIfam" id="TIGR04131">
    <property type="entry name" value="Bac_Flav_CTERM"/>
    <property type="match status" value="1"/>
</dbReference>
<feature type="domain" description="PKD" evidence="1">
    <location>
        <begin position="181"/>
        <end position="245"/>
    </location>
</feature>
<dbReference type="AlphaFoldDB" id="X0SG96"/>
<dbReference type="InterPro" id="IPR035986">
    <property type="entry name" value="PKD_dom_sf"/>
</dbReference>
<dbReference type="PROSITE" id="PS50093">
    <property type="entry name" value="PKD"/>
    <property type="match status" value="1"/>
</dbReference>
<comment type="caution">
    <text evidence="2">The sequence shown here is derived from an EMBL/GenBank/DDBJ whole genome shotgun (WGS) entry which is preliminary data.</text>
</comment>
<evidence type="ECO:0000259" key="1">
    <source>
        <dbReference type="PROSITE" id="PS50093"/>
    </source>
</evidence>
<dbReference type="SUPFAM" id="SSF49299">
    <property type="entry name" value="PKD domain"/>
    <property type="match status" value="1"/>
</dbReference>
<dbReference type="InterPro" id="IPR022409">
    <property type="entry name" value="PKD/Chitinase_dom"/>
</dbReference>
<protein>
    <recommendedName>
        <fullName evidence="1">PKD domain-containing protein</fullName>
    </recommendedName>
</protein>
<dbReference type="CDD" id="cd00146">
    <property type="entry name" value="PKD"/>
    <property type="match status" value="1"/>
</dbReference>
<reference evidence="2" key="1">
    <citation type="journal article" date="2014" name="Front. Microbiol.">
        <title>High frequency of phylogenetically diverse reductive dehalogenase-homologous genes in deep subseafloor sedimentary metagenomes.</title>
        <authorList>
            <person name="Kawai M."/>
            <person name="Futagami T."/>
            <person name="Toyoda A."/>
            <person name="Takaki Y."/>
            <person name="Nishi S."/>
            <person name="Hori S."/>
            <person name="Arai W."/>
            <person name="Tsubouchi T."/>
            <person name="Morono Y."/>
            <person name="Uchiyama I."/>
            <person name="Ito T."/>
            <person name="Fujiyama A."/>
            <person name="Inagaki F."/>
            <person name="Takami H."/>
        </authorList>
    </citation>
    <scope>NUCLEOTIDE SEQUENCE</scope>
    <source>
        <strain evidence="2">Expedition CK06-06</strain>
    </source>
</reference>
<dbReference type="Pfam" id="PF18911">
    <property type="entry name" value="PKD_4"/>
    <property type="match status" value="1"/>
</dbReference>
<name>X0SG96_9ZZZZ</name>
<proteinExistence type="predicted"/>
<dbReference type="InterPro" id="IPR013783">
    <property type="entry name" value="Ig-like_fold"/>
</dbReference>
<dbReference type="EMBL" id="BARS01006818">
    <property type="protein sequence ID" value="GAF74146.1"/>
    <property type="molecule type" value="Genomic_DNA"/>
</dbReference>
<feature type="non-terminal residue" evidence="2">
    <location>
        <position position="1"/>
    </location>
</feature>
<organism evidence="2">
    <name type="scientific">marine sediment metagenome</name>
    <dbReference type="NCBI Taxonomy" id="412755"/>
    <lineage>
        <taxon>unclassified sequences</taxon>
        <taxon>metagenomes</taxon>
        <taxon>ecological metagenomes</taxon>
    </lineage>
</organism>
<dbReference type="InterPro" id="IPR026341">
    <property type="entry name" value="T9SS_type_B"/>
</dbReference>
<gene>
    <name evidence="2" type="ORF">S01H1_13220</name>
</gene>
<dbReference type="Gene3D" id="2.60.40.10">
    <property type="entry name" value="Immunoglobulins"/>
    <property type="match status" value="1"/>
</dbReference>
<dbReference type="SMART" id="SM00089">
    <property type="entry name" value="PKD"/>
    <property type="match status" value="1"/>
</dbReference>
<sequence length="343" mass="38708">VIPVPFISASTPDSILCPGESTTILTKIDKASPSIVYYWNNIEGTTQKTVTPNTTTTYEIIVNNGNNCRDTTDITIYTVPNPELSIDKNDDVCNQGIGYANAIVVNPNDIAQWKWFKNGELFSTTPYIDSLTPGTYDIEVLDIYDCYDESSMYIPAMGEPTAEFDATPKVTNLEHANCRFFDHSTTQNENITEWQWDFGDGGAAPFDNRQNPSHIYEEAGLYEITLVVTDEQGCKDTSVQTIQVEDIFTFHAPTAFSPNGDGKNEFFCPKGTGIHQDNYQFWIFDRWGKEIFYTSDPLESWNGRLHNTGKNSMQQGVFVWRVICVDVVEQVTHEFFGHITLVK</sequence>
<evidence type="ECO:0000313" key="2">
    <source>
        <dbReference type="EMBL" id="GAF74146.1"/>
    </source>
</evidence>